<protein>
    <submittedName>
        <fullName evidence="5">Methyl-accepting chemotaxis protein</fullName>
    </submittedName>
</protein>
<comment type="caution">
    <text evidence="5">The sequence shown here is derived from an EMBL/GenBank/DDBJ whole genome shotgun (WGS) entry which is preliminary data.</text>
</comment>
<evidence type="ECO:0000256" key="3">
    <source>
        <dbReference type="SAM" id="Coils"/>
    </source>
</evidence>
<dbReference type="EMBL" id="BARH01000003">
    <property type="protein sequence ID" value="GAC90032.1"/>
    <property type="molecule type" value="Genomic_DNA"/>
</dbReference>
<evidence type="ECO:0000256" key="2">
    <source>
        <dbReference type="PROSITE-ProRule" id="PRU00284"/>
    </source>
</evidence>
<proteinExistence type="predicted"/>
<feature type="domain" description="Methyl-accepting transducer" evidence="4">
    <location>
        <begin position="207"/>
        <end position="443"/>
    </location>
</feature>
<dbReference type="SUPFAM" id="SSF46458">
    <property type="entry name" value="Globin-like"/>
    <property type="match status" value="1"/>
</dbReference>
<evidence type="ECO:0000313" key="6">
    <source>
        <dbReference type="Proteomes" id="UP000013057"/>
    </source>
</evidence>
<dbReference type="GO" id="GO:0007165">
    <property type="term" value="P:signal transduction"/>
    <property type="evidence" value="ECO:0007669"/>
    <property type="project" value="UniProtKB-KW"/>
</dbReference>
<dbReference type="SUPFAM" id="SSF58104">
    <property type="entry name" value="Methyl-accepting chemotaxis protein (MCP) signaling domain"/>
    <property type="match status" value="1"/>
</dbReference>
<dbReference type="GO" id="GO:0019825">
    <property type="term" value="F:oxygen binding"/>
    <property type="evidence" value="ECO:0007669"/>
    <property type="project" value="InterPro"/>
</dbReference>
<dbReference type="CDD" id="cd01068">
    <property type="entry name" value="globin_sensor"/>
    <property type="match status" value="1"/>
</dbReference>
<dbReference type="InterPro" id="IPR012292">
    <property type="entry name" value="Globin/Proto"/>
</dbReference>
<name>R4G5V6_9BACL</name>
<dbReference type="Proteomes" id="UP000013057">
    <property type="component" value="Unassembled WGS sequence"/>
</dbReference>
<dbReference type="Pfam" id="PF11563">
    <property type="entry name" value="Protoglobin"/>
    <property type="match status" value="1"/>
</dbReference>
<dbReference type="SMART" id="SM00283">
    <property type="entry name" value="MA"/>
    <property type="match status" value="1"/>
</dbReference>
<dbReference type="AlphaFoldDB" id="R4G5V6"/>
<gene>
    <name evidence="5" type="ORF">KN10_0468</name>
</gene>
<dbReference type="InterPro" id="IPR009050">
    <property type="entry name" value="Globin-like_sf"/>
</dbReference>
<dbReference type="Gene3D" id="1.10.490.10">
    <property type="entry name" value="Globins"/>
    <property type="match status" value="1"/>
</dbReference>
<dbReference type="Gene3D" id="1.10.287.950">
    <property type="entry name" value="Methyl-accepting chemotaxis protein"/>
    <property type="match status" value="1"/>
</dbReference>
<dbReference type="PROSITE" id="PS50111">
    <property type="entry name" value="CHEMOTAXIS_TRANSDUC_2"/>
    <property type="match status" value="1"/>
</dbReference>
<dbReference type="InterPro" id="IPR004089">
    <property type="entry name" value="MCPsignal_dom"/>
</dbReference>
<dbReference type="GO" id="GO:0020037">
    <property type="term" value="F:heme binding"/>
    <property type="evidence" value="ECO:0007669"/>
    <property type="project" value="InterPro"/>
</dbReference>
<organism evidence="5 6">
    <name type="scientific">Anoxybacillus flavithermus NBRC 109594</name>
    <dbReference type="NCBI Taxonomy" id="1315967"/>
    <lineage>
        <taxon>Bacteria</taxon>
        <taxon>Bacillati</taxon>
        <taxon>Bacillota</taxon>
        <taxon>Bacilli</taxon>
        <taxon>Bacillales</taxon>
        <taxon>Anoxybacillaceae</taxon>
        <taxon>Anoxybacillus</taxon>
    </lineage>
</organism>
<dbReference type="Pfam" id="PF00015">
    <property type="entry name" value="MCPsignal"/>
    <property type="match status" value="1"/>
</dbReference>
<keyword evidence="1 2" id="KW-0807">Transducer</keyword>
<feature type="coiled-coil region" evidence="3">
    <location>
        <begin position="435"/>
        <end position="462"/>
    </location>
</feature>
<dbReference type="InterPro" id="IPR044398">
    <property type="entry name" value="Globin-sensor_dom"/>
</dbReference>
<evidence type="ECO:0000313" key="5">
    <source>
        <dbReference type="EMBL" id="GAC90032.1"/>
    </source>
</evidence>
<dbReference type="PANTHER" id="PTHR32089">
    <property type="entry name" value="METHYL-ACCEPTING CHEMOTAXIS PROTEIN MCPB"/>
    <property type="match status" value="1"/>
</dbReference>
<accession>R4G5V6</accession>
<dbReference type="PANTHER" id="PTHR32089:SF112">
    <property type="entry name" value="LYSOZYME-LIKE PROTEIN-RELATED"/>
    <property type="match status" value="1"/>
</dbReference>
<evidence type="ECO:0000259" key="4">
    <source>
        <dbReference type="PROSITE" id="PS50111"/>
    </source>
</evidence>
<reference evidence="6" key="1">
    <citation type="journal article" date="2013" name="Genome">
        <title>Draft Genome Sequence of a Thermophilic Member of the Bacillaceae, Anoxybacillus flavithermus Strain Kn10, Isolated from the Kan-nawa Hot Spring in Japan.</title>
        <authorList>
            <person name="Matsutani M."/>
            <person name="Shirakihara Y."/>
            <person name="Imada K."/>
            <person name="Yakushi T."/>
            <person name="Matsushita K."/>
        </authorList>
    </citation>
    <scope>NUCLEOTIDE SEQUENCE [LARGE SCALE GENOMIC DNA]</scope>
    <source>
        <strain evidence="6">NBRC 109594</strain>
    </source>
</reference>
<dbReference type="InterPro" id="IPR039379">
    <property type="entry name" value="Protoglobin_sensor_dom"/>
</dbReference>
<sequence>MKTGGETMSKCPFHTLFNERGAIQLFRKKHQKENEDMNVRPSTSSHIATFYHQLLSSDRKQQVAFVKLTEEDVQRLASIRPLFAKHVERIVNAFYDQVGQMPHLRRIIDNHSTIDRLKQTLRAYLMDMVSGEIGEQYIIRRKVIGNVHNRIGLFPEWYLGAYTIIQNEVLRILMEELPPTEATNIYCSFAKLCSLDMQIAIETYIESYTSSMMKLNEIAELQHRLTESSTTLASSAEETTASIFEVQKNVQGMLDEVASIQRQSVQMSERVEKGKEDVKQTLTKLDSVATLIEGTKSLTNELTDSSRKIGEIVNAIRSISNQTNILSLNANIEAARAGEHGKGFAVVANEVRKLATQTEQSLDYIQNHIDIVQQTIRKFEQAFQQIVEETRAFRQANESIIHIFDQSVTDVKSTSKKIDQFTSVIEQFHQMFDEISSAASQIAEMAEQLNDLNQELTEKFNS</sequence>
<evidence type="ECO:0000256" key="1">
    <source>
        <dbReference type="ARBA" id="ARBA00023224"/>
    </source>
</evidence>
<keyword evidence="3" id="KW-0175">Coiled coil</keyword>
<dbReference type="GO" id="GO:0016020">
    <property type="term" value="C:membrane"/>
    <property type="evidence" value="ECO:0007669"/>
    <property type="project" value="InterPro"/>
</dbReference>